<protein>
    <recommendedName>
        <fullName evidence="1">Peptidase C39-like domain-containing protein</fullName>
    </recommendedName>
</protein>
<dbReference type="AlphaFoldDB" id="A0A0T5VVT7"/>
<feature type="domain" description="Peptidase C39-like" evidence="1">
    <location>
        <begin position="175"/>
        <end position="301"/>
    </location>
</feature>
<dbReference type="EMBL" id="LMZQ01000002">
    <property type="protein sequence ID" value="KRT17668.1"/>
    <property type="molecule type" value="Genomic_DNA"/>
</dbReference>
<dbReference type="Pfam" id="PF13529">
    <property type="entry name" value="Peptidase_C39_2"/>
    <property type="match status" value="1"/>
</dbReference>
<evidence type="ECO:0000313" key="3">
    <source>
        <dbReference type="Proteomes" id="UP000051950"/>
    </source>
</evidence>
<proteinExistence type="predicted"/>
<reference evidence="2 3" key="1">
    <citation type="submission" date="2015-11" db="EMBL/GenBank/DDBJ databases">
        <title>Sequence of Pedobacter ginsenosidimutans.</title>
        <authorList>
            <person name="Carson E."/>
            <person name="Keyser V."/>
            <person name="Newman J."/>
            <person name="Miller J."/>
        </authorList>
    </citation>
    <scope>NUCLEOTIDE SEQUENCE [LARGE SCALE GENOMIC DNA]</scope>
    <source>
        <strain evidence="2 3">KACC 14530</strain>
    </source>
</reference>
<dbReference type="Gene3D" id="3.90.70.10">
    <property type="entry name" value="Cysteine proteinases"/>
    <property type="match status" value="1"/>
</dbReference>
<dbReference type="Proteomes" id="UP000051950">
    <property type="component" value="Unassembled WGS sequence"/>
</dbReference>
<accession>A0A0T5VVT7</accession>
<dbReference type="STRING" id="687842.ASU31_03755"/>
<dbReference type="Gene3D" id="2.60.40.2340">
    <property type="match status" value="1"/>
</dbReference>
<evidence type="ECO:0000313" key="2">
    <source>
        <dbReference type="EMBL" id="KRT17668.1"/>
    </source>
</evidence>
<name>A0A0T5VVT7_9SPHI</name>
<organism evidence="2 3">
    <name type="scientific">Pedobacter ginsenosidimutans</name>
    <dbReference type="NCBI Taxonomy" id="687842"/>
    <lineage>
        <taxon>Bacteria</taxon>
        <taxon>Pseudomonadati</taxon>
        <taxon>Bacteroidota</taxon>
        <taxon>Sphingobacteriia</taxon>
        <taxon>Sphingobacteriales</taxon>
        <taxon>Sphingobacteriaceae</taxon>
        <taxon>Pedobacter</taxon>
    </lineage>
</organism>
<sequence>MPMILDTAFVQINNYADYYIMKNFRLSYIVLIMLFLISCKKEKAELSGENKLLTFSVVGQLSAPVIDEISHRITVTITPIANISALSCIFSVSNEALVTINNRQIGNTATADFSTPATMNIIAPNGNTASWTIVVNTISEEYGLGKSVTASKSIEKTFKWYFDQAGTGKFSSINCGPTVATMAAKWNDSTFTKTPEDARNTYRATGGWWYTDDIVNYLSKYGINSAYTALPDNYQTIKKYIDQNYIVILCLDNYYIRYNAIATQHVDKYYKVNAAASGHFIIVKGYKQVDNQFYFEVYDPWSYGVSYTSDNQLKGENRYYRSDDLETATNVWWDYAIIVAPKGKTVIKISELNSKTQLLSAVPPQHGG</sequence>
<comment type="caution">
    <text evidence="2">The sequence shown here is derived from an EMBL/GenBank/DDBJ whole genome shotgun (WGS) entry which is preliminary data.</text>
</comment>
<dbReference type="OrthoDB" id="791575at2"/>
<dbReference type="InterPro" id="IPR039564">
    <property type="entry name" value="Peptidase_C39-like"/>
</dbReference>
<gene>
    <name evidence="2" type="ORF">ASU31_03755</name>
</gene>
<evidence type="ECO:0000259" key="1">
    <source>
        <dbReference type="Pfam" id="PF13529"/>
    </source>
</evidence>
<keyword evidence="3" id="KW-1185">Reference proteome</keyword>